<comment type="caution">
    <text evidence="1">The sequence shown here is derived from an EMBL/GenBank/DDBJ whole genome shotgun (WGS) entry which is preliminary data.</text>
</comment>
<evidence type="ECO:0000313" key="2">
    <source>
        <dbReference type="Proteomes" id="UP000460287"/>
    </source>
</evidence>
<dbReference type="RefSeq" id="WP_154532029.1">
    <property type="nucleotide sequence ID" value="NZ_JAQXTV010000079.1"/>
</dbReference>
<protein>
    <submittedName>
        <fullName evidence="1">Uncharacterized protein</fullName>
    </submittedName>
</protein>
<keyword evidence="2" id="KW-1185">Reference proteome</keyword>
<evidence type="ECO:0000313" key="1">
    <source>
        <dbReference type="EMBL" id="MSR92130.1"/>
    </source>
</evidence>
<dbReference type="Proteomes" id="UP000460287">
    <property type="component" value="Unassembled WGS sequence"/>
</dbReference>
<sequence>MKKIAVMIYPYFCMQEISCLTDGLKVFFDIDVEVFASTKEVIKSEENFKEFIDEYTKYESKNY</sequence>
<dbReference type="AlphaFoldDB" id="A0A7X2T2D8"/>
<accession>A0A7X2T2D8</accession>
<proteinExistence type="predicted"/>
<gene>
    <name evidence="1" type="ORF">FYJ33_12185</name>
</gene>
<organism evidence="1 2">
    <name type="scientific">Inconstantimicrobium porci</name>
    <dbReference type="NCBI Taxonomy" id="2652291"/>
    <lineage>
        <taxon>Bacteria</taxon>
        <taxon>Bacillati</taxon>
        <taxon>Bacillota</taxon>
        <taxon>Clostridia</taxon>
        <taxon>Eubacteriales</taxon>
        <taxon>Clostridiaceae</taxon>
        <taxon>Inconstantimicrobium</taxon>
    </lineage>
</organism>
<reference evidence="1 2" key="1">
    <citation type="submission" date="2019-08" db="EMBL/GenBank/DDBJ databases">
        <title>In-depth cultivation of the pig gut microbiome towards novel bacterial diversity and tailored functional studies.</title>
        <authorList>
            <person name="Wylensek D."/>
            <person name="Hitch T.C.A."/>
            <person name="Clavel T."/>
        </authorList>
    </citation>
    <scope>NUCLEOTIDE SEQUENCE [LARGE SCALE GENOMIC DNA]</scope>
    <source>
        <strain evidence="1 2">WCA-383-APC-5B</strain>
    </source>
</reference>
<dbReference type="EMBL" id="VULX01000023">
    <property type="protein sequence ID" value="MSR92130.1"/>
    <property type="molecule type" value="Genomic_DNA"/>
</dbReference>
<name>A0A7X2T2D8_9CLOT</name>